<dbReference type="EMBL" id="NIVC01000889">
    <property type="protein sequence ID" value="PAA75342.1"/>
    <property type="molecule type" value="Genomic_DNA"/>
</dbReference>
<feature type="compositionally biased region" description="Low complexity" evidence="1">
    <location>
        <begin position="170"/>
        <end position="190"/>
    </location>
</feature>
<evidence type="ECO:0000256" key="1">
    <source>
        <dbReference type="SAM" id="MobiDB-lite"/>
    </source>
</evidence>
<dbReference type="Proteomes" id="UP000215902">
    <property type="component" value="Unassembled WGS sequence"/>
</dbReference>
<accession>A0A267FQT1</accession>
<feature type="compositionally biased region" description="Acidic residues" evidence="1">
    <location>
        <begin position="192"/>
        <end position="205"/>
    </location>
</feature>
<feature type="compositionally biased region" description="Low complexity" evidence="1">
    <location>
        <begin position="141"/>
        <end position="162"/>
    </location>
</feature>
<feature type="compositionally biased region" description="Polar residues" evidence="1">
    <location>
        <begin position="352"/>
        <end position="362"/>
    </location>
</feature>
<keyword evidence="3" id="KW-1185">Reference proteome</keyword>
<reference evidence="2 3" key="1">
    <citation type="submission" date="2017-06" db="EMBL/GenBank/DDBJ databases">
        <title>A platform for efficient transgenesis in Macrostomum lignano, a flatworm model organism for stem cell research.</title>
        <authorList>
            <person name="Berezikov E."/>
        </authorList>
    </citation>
    <scope>NUCLEOTIDE SEQUENCE [LARGE SCALE GENOMIC DNA]</scope>
    <source>
        <strain evidence="2">DV1</strain>
        <tissue evidence="2">Whole organism</tissue>
    </source>
</reference>
<name>A0A267FQT1_9PLAT</name>
<evidence type="ECO:0000313" key="3">
    <source>
        <dbReference type="Proteomes" id="UP000215902"/>
    </source>
</evidence>
<sequence length="362" mass="41368">MAFCIRCFLANYYVAMRRRKREPPGCLAQCLCITTVQVDEKASSGQDNDNTYEELRALGRSVTTTTGAGSLMTRSAQRASVGTMESTYMEHASCIPRSRTLPPVNSQHCSLSYLQGVSDSMSRLLYDSVPLQDSRPASRQGSLRHAASGGGSSLRRSQLLASVPSVPEESVPFMSAAAAAPGRPAMSMMSDADQETEDAEVDSEADESRLELSRQMLHRADTLLREANSLLRETTHQPQQQPQPQQQQQQYVSYQQIQQQRQMQQRQAQQQYLLMQQQQQYQQQYQQQQQQQQHQQQHQQHQQQQQQHQQQQQQHQQHQQQQQQHQQHQQQQQQQPKKLLENSDPEKDTVQDGLSNQSSPTD</sequence>
<organism evidence="2 3">
    <name type="scientific">Macrostomum lignano</name>
    <dbReference type="NCBI Taxonomy" id="282301"/>
    <lineage>
        <taxon>Eukaryota</taxon>
        <taxon>Metazoa</taxon>
        <taxon>Spiralia</taxon>
        <taxon>Lophotrochozoa</taxon>
        <taxon>Platyhelminthes</taxon>
        <taxon>Rhabditophora</taxon>
        <taxon>Macrostomorpha</taxon>
        <taxon>Macrostomida</taxon>
        <taxon>Macrostomidae</taxon>
        <taxon>Macrostomum</taxon>
    </lineage>
</organism>
<feature type="region of interest" description="Disordered" evidence="1">
    <location>
        <begin position="132"/>
        <end position="209"/>
    </location>
</feature>
<dbReference type="AlphaFoldDB" id="A0A267FQT1"/>
<feature type="compositionally biased region" description="Basic and acidic residues" evidence="1">
    <location>
        <begin position="338"/>
        <end position="350"/>
    </location>
</feature>
<feature type="region of interest" description="Disordered" evidence="1">
    <location>
        <begin position="299"/>
        <end position="362"/>
    </location>
</feature>
<feature type="compositionally biased region" description="Low complexity" evidence="1">
    <location>
        <begin position="299"/>
        <end position="335"/>
    </location>
</feature>
<gene>
    <name evidence="2" type="ORF">BOX15_Mlig007997g1</name>
</gene>
<feature type="non-terminal residue" evidence="2">
    <location>
        <position position="362"/>
    </location>
</feature>
<comment type="caution">
    <text evidence="2">The sequence shown here is derived from an EMBL/GenBank/DDBJ whole genome shotgun (WGS) entry which is preliminary data.</text>
</comment>
<protein>
    <submittedName>
        <fullName evidence="2">Uncharacterized protein</fullName>
    </submittedName>
</protein>
<proteinExistence type="predicted"/>
<evidence type="ECO:0000313" key="2">
    <source>
        <dbReference type="EMBL" id="PAA75342.1"/>
    </source>
</evidence>